<sequence>MQSWHYDLLSEKMVCHFVEQRLYFIGMCSSFHLSPDLVMLS</sequence>
<reference evidence="1" key="2">
    <citation type="journal article" date="2015" name="Fish Shellfish Immunol.">
        <title>Early steps in the European eel (Anguilla anguilla)-Vibrio vulnificus interaction in the gills: Role of the RtxA13 toxin.</title>
        <authorList>
            <person name="Callol A."/>
            <person name="Pajuelo D."/>
            <person name="Ebbesson L."/>
            <person name="Teles M."/>
            <person name="MacKenzie S."/>
            <person name="Amaro C."/>
        </authorList>
    </citation>
    <scope>NUCLEOTIDE SEQUENCE</scope>
</reference>
<dbReference type="AlphaFoldDB" id="A0A0E9UGF4"/>
<name>A0A0E9UGF4_ANGAN</name>
<dbReference type="EMBL" id="GBXM01044514">
    <property type="protein sequence ID" value="JAH64063.1"/>
    <property type="molecule type" value="Transcribed_RNA"/>
</dbReference>
<organism evidence="1">
    <name type="scientific">Anguilla anguilla</name>
    <name type="common">European freshwater eel</name>
    <name type="synonym">Muraena anguilla</name>
    <dbReference type="NCBI Taxonomy" id="7936"/>
    <lineage>
        <taxon>Eukaryota</taxon>
        <taxon>Metazoa</taxon>
        <taxon>Chordata</taxon>
        <taxon>Craniata</taxon>
        <taxon>Vertebrata</taxon>
        <taxon>Euteleostomi</taxon>
        <taxon>Actinopterygii</taxon>
        <taxon>Neopterygii</taxon>
        <taxon>Teleostei</taxon>
        <taxon>Anguilliformes</taxon>
        <taxon>Anguillidae</taxon>
        <taxon>Anguilla</taxon>
    </lineage>
</organism>
<reference evidence="1" key="1">
    <citation type="submission" date="2014-11" db="EMBL/GenBank/DDBJ databases">
        <authorList>
            <person name="Amaro Gonzalez C."/>
        </authorList>
    </citation>
    <scope>NUCLEOTIDE SEQUENCE</scope>
</reference>
<accession>A0A0E9UGF4</accession>
<evidence type="ECO:0000313" key="1">
    <source>
        <dbReference type="EMBL" id="JAH64063.1"/>
    </source>
</evidence>
<proteinExistence type="predicted"/>
<protein>
    <submittedName>
        <fullName evidence="1">Uncharacterized protein</fullName>
    </submittedName>
</protein>